<feature type="domain" description="NmrA-like" evidence="3">
    <location>
        <begin position="2"/>
        <end position="297"/>
    </location>
</feature>
<dbReference type="Pfam" id="PF05368">
    <property type="entry name" value="NmrA"/>
    <property type="match status" value="1"/>
</dbReference>
<sequence>MSKVLTVFGATGKQGGSVIQTVLSDKKLSSEFTIRAVSRDINKPASKELSAKGIEVVAADLSDAGSLASAVQGTHTLFVVTNFWETMSAEIEELQGRAVTDAAKAAGVQHIVFSALLNVSEASGGRLTHIVHFDSKAHISQYMRDSGVPCSFVWPGAFMDDFIQYIRKSGDDEYVLALPINGDKAQMPLFLASADMGKFVKLAIANFPQYVNKDIFAATAYLTPNQLMAEWSKATGKKGKYVQLPGDVFKSHMPPSIAQLIYENMLLMEDPGYYAKGELAPFLDALDEKPTTWAEFAGVNQNKW</sequence>
<comment type="similarity">
    <text evidence="1">Belongs to the NmrA-type oxidoreductase family.</text>
</comment>
<dbReference type="InterPro" id="IPR051164">
    <property type="entry name" value="NmrA-like_oxidored"/>
</dbReference>
<dbReference type="PANTHER" id="PTHR42748:SF31">
    <property type="entry name" value="NMRA-LIKE DOMAIN-CONTAINING PROTEIN-RELATED"/>
    <property type="match status" value="1"/>
</dbReference>
<keyword evidence="2" id="KW-0521">NADP</keyword>
<keyword evidence="5" id="KW-1185">Reference proteome</keyword>
<evidence type="ECO:0000256" key="1">
    <source>
        <dbReference type="ARBA" id="ARBA00006328"/>
    </source>
</evidence>
<proteinExistence type="inferred from homology"/>
<dbReference type="EMBL" id="JAPDHF010000001">
    <property type="protein sequence ID" value="KAJ4024724.1"/>
    <property type="molecule type" value="Genomic_DNA"/>
</dbReference>
<dbReference type="Gene3D" id="3.90.25.10">
    <property type="entry name" value="UDP-galactose 4-epimerase, domain 1"/>
    <property type="match status" value="1"/>
</dbReference>
<dbReference type="PANTHER" id="PTHR42748">
    <property type="entry name" value="NITROGEN METABOLITE REPRESSION PROTEIN NMRA FAMILY MEMBER"/>
    <property type="match status" value="1"/>
</dbReference>
<dbReference type="Gene3D" id="3.40.50.720">
    <property type="entry name" value="NAD(P)-binding Rossmann-like Domain"/>
    <property type="match status" value="1"/>
</dbReference>
<dbReference type="GO" id="GO:0005634">
    <property type="term" value="C:nucleus"/>
    <property type="evidence" value="ECO:0007669"/>
    <property type="project" value="TreeGrafter"/>
</dbReference>
<comment type="caution">
    <text evidence="4">The sequence shown here is derived from an EMBL/GenBank/DDBJ whole genome shotgun (WGS) entry which is preliminary data.</text>
</comment>
<dbReference type="Proteomes" id="UP001152130">
    <property type="component" value="Unassembled WGS sequence"/>
</dbReference>
<evidence type="ECO:0000313" key="5">
    <source>
        <dbReference type="Proteomes" id="UP001152130"/>
    </source>
</evidence>
<dbReference type="InterPro" id="IPR008030">
    <property type="entry name" value="NmrA-like"/>
</dbReference>
<reference evidence="4" key="1">
    <citation type="submission" date="2022-10" db="EMBL/GenBank/DDBJ databases">
        <title>Fusarium specimens isolated from Avocado Roots.</title>
        <authorList>
            <person name="Stajich J."/>
            <person name="Roper C."/>
            <person name="Heimlech-Rivalta G."/>
        </authorList>
    </citation>
    <scope>NUCLEOTIDE SEQUENCE</scope>
    <source>
        <strain evidence="4">CF00143</strain>
    </source>
</reference>
<dbReference type="OrthoDB" id="300709at2759"/>
<evidence type="ECO:0000259" key="3">
    <source>
        <dbReference type="Pfam" id="PF05368"/>
    </source>
</evidence>
<dbReference type="SUPFAM" id="SSF51735">
    <property type="entry name" value="NAD(P)-binding Rossmann-fold domains"/>
    <property type="match status" value="1"/>
</dbReference>
<dbReference type="CDD" id="cd05251">
    <property type="entry name" value="NmrA_like_SDR_a"/>
    <property type="match status" value="1"/>
</dbReference>
<dbReference type="InterPro" id="IPR036291">
    <property type="entry name" value="NAD(P)-bd_dom_sf"/>
</dbReference>
<gene>
    <name evidence="4" type="ORF">NW766_000964</name>
</gene>
<name>A0A9W8Q1W9_9HYPO</name>
<organism evidence="4 5">
    <name type="scientific">Fusarium irregulare</name>
    <dbReference type="NCBI Taxonomy" id="2494466"/>
    <lineage>
        <taxon>Eukaryota</taxon>
        <taxon>Fungi</taxon>
        <taxon>Dikarya</taxon>
        <taxon>Ascomycota</taxon>
        <taxon>Pezizomycotina</taxon>
        <taxon>Sordariomycetes</taxon>
        <taxon>Hypocreomycetidae</taxon>
        <taxon>Hypocreales</taxon>
        <taxon>Nectriaceae</taxon>
        <taxon>Fusarium</taxon>
        <taxon>Fusarium incarnatum-equiseti species complex</taxon>
    </lineage>
</organism>
<dbReference type="AlphaFoldDB" id="A0A9W8Q1W9"/>
<accession>A0A9W8Q1W9</accession>
<evidence type="ECO:0000313" key="4">
    <source>
        <dbReference type="EMBL" id="KAJ4024724.1"/>
    </source>
</evidence>
<protein>
    <recommendedName>
        <fullName evidence="3">NmrA-like domain-containing protein</fullName>
    </recommendedName>
</protein>
<evidence type="ECO:0000256" key="2">
    <source>
        <dbReference type="ARBA" id="ARBA00022857"/>
    </source>
</evidence>